<dbReference type="EMBL" id="GBXM01054285">
    <property type="protein sequence ID" value="JAH54292.1"/>
    <property type="molecule type" value="Transcribed_RNA"/>
</dbReference>
<sequence>MLYSWDSVLWIKSLTLIPPYIVLNHYGQTVQFLLNLTTEHSIKKARSSSW</sequence>
<evidence type="ECO:0000313" key="1">
    <source>
        <dbReference type="EMBL" id="JAH54292.1"/>
    </source>
</evidence>
<dbReference type="AlphaFoldDB" id="A0A0E9TLG6"/>
<protein>
    <submittedName>
        <fullName evidence="1">Uncharacterized protein</fullName>
    </submittedName>
</protein>
<accession>A0A0E9TLG6</accession>
<organism evidence="1">
    <name type="scientific">Anguilla anguilla</name>
    <name type="common">European freshwater eel</name>
    <name type="synonym">Muraena anguilla</name>
    <dbReference type="NCBI Taxonomy" id="7936"/>
    <lineage>
        <taxon>Eukaryota</taxon>
        <taxon>Metazoa</taxon>
        <taxon>Chordata</taxon>
        <taxon>Craniata</taxon>
        <taxon>Vertebrata</taxon>
        <taxon>Euteleostomi</taxon>
        <taxon>Actinopterygii</taxon>
        <taxon>Neopterygii</taxon>
        <taxon>Teleostei</taxon>
        <taxon>Anguilliformes</taxon>
        <taxon>Anguillidae</taxon>
        <taxon>Anguilla</taxon>
    </lineage>
</organism>
<reference evidence="1" key="2">
    <citation type="journal article" date="2015" name="Fish Shellfish Immunol.">
        <title>Early steps in the European eel (Anguilla anguilla)-Vibrio vulnificus interaction in the gills: Role of the RtxA13 toxin.</title>
        <authorList>
            <person name="Callol A."/>
            <person name="Pajuelo D."/>
            <person name="Ebbesson L."/>
            <person name="Teles M."/>
            <person name="MacKenzie S."/>
            <person name="Amaro C."/>
        </authorList>
    </citation>
    <scope>NUCLEOTIDE SEQUENCE</scope>
</reference>
<reference evidence="1" key="1">
    <citation type="submission" date="2014-11" db="EMBL/GenBank/DDBJ databases">
        <authorList>
            <person name="Amaro Gonzalez C."/>
        </authorList>
    </citation>
    <scope>NUCLEOTIDE SEQUENCE</scope>
</reference>
<name>A0A0E9TLG6_ANGAN</name>
<proteinExistence type="predicted"/>